<proteinExistence type="predicted"/>
<accession>A0A0J9SAH2</accession>
<evidence type="ECO:0000313" key="3">
    <source>
        <dbReference type="Proteomes" id="UP000053562"/>
    </source>
</evidence>
<dbReference type="EMBL" id="KQ234312">
    <property type="protein sequence ID" value="KMZ79940.1"/>
    <property type="molecule type" value="Genomic_DNA"/>
</dbReference>
<evidence type="ECO:0000313" key="2">
    <source>
        <dbReference type="EMBL" id="KMZ79940.1"/>
    </source>
</evidence>
<reference evidence="2 3" key="1">
    <citation type="submission" date="2011-08" db="EMBL/GenBank/DDBJ databases">
        <title>The Genome Sequence of Plasmodium vivax India VII.</title>
        <authorList>
            <consortium name="The Broad Institute Genome Sequencing Platform"/>
            <consortium name="The Broad Institute Genome Sequencing Center for Infectious Disease"/>
            <person name="Neafsey D."/>
            <person name="Carlton J."/>
            <person name="Barnwell J."/>
            <person name="Collins W."/>
            <person name="Escalante A."/>
            <person name="Mullikin J."/>
            <person name="Saul A."/>
            <person name="Guigo R."/>
            <person name="Camara F."/>
            <person name="Young S.K."/>
            <person name="Zeng Q."/>
            <person name="Gargeya S."/>
            <person name="Fitzgerald M."/>
            <person name="Haas B."/>
            <person name="Abouelleil A."/>
            <person name="Alvarado L."/>
            <person name="Arachchi H.M."/>
            <person name="Berlin A."/>
            <person name="Brown A."/>
            <person name="Chapman S.B."/>
            <person name="Chen Z."/>
            <person name="Dunbar C."/>
            <person name="Freedman E."/>
            <person name="Gearin G."/>
            <person name="Gellesch M."/>
            <person name="Goldberg J."/>
            <person name="Griggs A."/>
            <person name="Gujja S."/>
            <person name="Heiman D."/>
            <person name="Howarth C."/>
            <person name="Larson L."/>
            <person name="Lui A."/>
            <person name="MacDonald P.J.P."/>
            <person name="Montmayeur A."/>
            <person name="Murphy C."/>
            <person name="Neiman D."/>
            <person name="Pearson M."/>
            <person name="Priest M."/>
            <person name="Roberts A."/>
            <person name="Saif S."/>
            <person name="Shea T."/>
            <person name="Shenoy N."/>
            <person name="Sisk P."/>
            <person name="Stolte C."/>
            <person name="Sykes S."/>
            <person name="Wortman J."/>
            <person name="Nusbaum C."/>
            <person name="Birren B."/>
        </authorList>
    </citation>
    <scope>NUCLEOTIDE SEQUENCE [LARGE SCALE GENOMIC DNA]</scope>
    <source>
        <strain evidence="2 3">India VII</strain>
    </source>
</reference>
<dbReference type="OrthoDB" id="1714508at2759"/>
<dbReference type="Pfam" id="PF07818">
    <property type="entry name" value="HCNGP"/>
    <property type="match status" value="1"/>
</dbReference>
<feature type="region of interest" description="Disordered" evidence="1">
    <location>
        <begin position="1"/>
        <end position="170"/>
    </location>
</feature>
<name>A0A0J9SAH2_PLAVI</name>
<evidence type="ECO:0000256" key="1">
    <source>
        <dbReference type="SAM" id="MobiDB-lite"/>
    </source>
</evidence>
<dbReference type="GO" id="GO:0005634">
    <property type="term" value="C:nucleus"/>
    <property type="evidence" value="ECO:0007669"/>
    <property type="project" value="TreeGrafter"/>
</dbReference>
<dbReference type="PANTHER" id="PTHR13464">
    <property type="entry name" value="TRANSCRIPTIONAL REGULATOR PROTEIN HCNGP"/>
    <property type="match status" value="1"/>
</dbReference>
<dbReference type="PANTHER" id="PTHR13464:SF0">
    <property type="entry name" value="SAP30-BINDING PROTEIN"/>
    <property type="match status" value="1"/>
</dbReference>
<protein>
    <recommendedName>
        <fullName evidence="4">HCNGP-like protein</fullName>
    </recommendedName>
</protein>
<feature type="compositionally biased region" description="Basic and acidic residues" evidence="1">
    <location>
        <begin position="66"/>
        <end position="110"/>
    </location>
</feature>
<dbReference type="Proteomes" id="UP000053562">
    <property type="component" value="Unassembled WGS sequence"/>
</dbReference>
<sequence length="294" mass="32731">MNLVDYELSSDEERGEAPHKREIEHEDSAEGGNKCTENKKNEERGRDNSASKNGKHDLGGNETDDVCAKKKADIHLAKKWDAGRADAPGGDKTRDADEMRSDGIAEEKGTPTEAPLLGKLKGAEKVPHGGGGDGSGDGEDDHSTEVLPGGHHKKEQNKQRSAPLVSEQRDTTMAKGSNLLESNNLSNISVNESNFDDVFFLPPNEYSDCLNQKIEELSKLYEINLTINKNIINSNEYKNPCILEKIMQIFQIDVYSSNYPLNIYNPHDFLSIDLFNEKGEETDQKKTKTKWSNH</sequence>
<dbReference type="GO" id="GO:0006355">
    <property type="term" value="P:regulation of DNA-templated transcription"/>
    <property type="evidence" value="ECO:0007669"/>
    <property type="project" value="InterPro"/>
</dbReference>
<evidence type="ECO:0008006" key="4">
    <source>
        <dbReference type="Google" id="ProtNLM"/>
    </source>
</evidence>
<feature type="compositionally biased region" description="Basic and acidic residues" evidence="1">
    <location>
        <begin position="11"/>
        <end position="28"/>
    </location>
</feature>
<dbReference type="InterPro" id="IPR012479">
    <property type="entry name" value="SAP30BP"/>
</dbReference>
<feature type="compositionally biased region" description="Basic and acidic residues" evidence="1">
    <location>
        <begin position="36"/>
        <end position="59"/>
    </location>
</feature>
<dbReference type="AlphaFoldDB" id="A0A0J9SAH2"/>
<gene>
    <name evidence="2" type="ORF">PVIIG_04195</name>
</gene>
<organism evidence="2 3">
    <name type="scientific">Plasmodium vivax India VII</name>
    <dbReference type="NCBI Taxonomy" id="1077284"/>
    <lineage>
        <taxon>Eukaryota</taxon>
        <taxon>Sar</taxon>
        <taxon>Alveolata</taxon>
        <taxon>Apicomplexa</taxon>
        <taxon>Aconoidasida</taxon>
        <taxon>Haemosporida</taxon>
        <taxon>Plasmodiidae</taxon>
        <taxon>Plasmodium</taxon>
        <taxon>Plasmodium (Plasmodium)</taxon>
    </lineage>
</organism>